<reference evidence="2" key="1">
    <citation type="submission" date="2021-07" db="EMBL/GenBank/DDBJ databases">
        <title>Genome Resource of American Ginseng Black Spot Pathogen Alternaria panax.</title>
        <authorList>
            <person name="Qiu C."/>
            <person name="Wang W."/>
            <person name="Liu Z."/>
        </authorList>
    </citation>
    <scope>NUCLEOTIDE SEQUENCE</scope>
    <source>
        <strain evidence="2">BNCC115425</strain>
    </source>
</reference>
<name>A0AAD4IG35_9PLEO</name>
<comment type="caution">
    <text evidence="2">The sequence shown here is derived from an EMBL/GenBank/DDBJ whole genome shotgun (WGS) entry which is preliminary data.</text>
</comment>
<feature type="region of interest" description="Disordered" evidence="1">
    <location>
        <begin position="241"/>
        <end position="269"/>
    </location>
</feature>
<protein>
    <submittedName>
        <fullName evidence="2">Uncharacterized protein</fullName>
    </submittedName>
</protein>
<evidence type="ECO:0000313" key="3">
    <source>
        <dbReference type="Proteomes" id="UP001199106"/>
    </source>
</evidence>
<keyword evidence="3" id="KW-1185">Reference proteome</keyword>
<gene>
    <name evidence="2" type="ORF">G6011_03879</name>
</gene>
<feature type="compositionally biased region" description="Polar residues" evidence="1">
    <location>
        <begin position="243"/>
        <end position="262"/>
    </location>
</feature>
<evidence type="ECO:0000256" key="1">
    <source>
        <dbReference type="SAM" id="MobiDB-lite"/>
    </source>
</evidence>
<evidence type="ECO:0000313" key="2">
    <source>
        <dbReference type="EMBL" id="KAG9193844.1"/>
    </source>
</evidence>
<dbReference type="EMBL" id="JAANER010000002">
    <property type="protein sequence ID" value="KAG9193844.1"/>
    <property type="molecule type" value="Genomic_DNA"/>
</dbReference>
<proteinExistence type="predicted"/>
<dbReference type="Proteomes" id="UP001199106">
    <property type="component" value="Unassembled WGS sequence"/>
</dbReference>
<accession>A0AAD4IG35</accession>
<dbReference type="AlphaFoldDB" id="A0AAD4IG35"/>
<sequence length="269" mass="30065">MAIQDASMVGFAYKDIAHDIDDLLSRIVRTVERYKLYHEHEQILNDPMIRVVHRLLLGIVAIIRLCIESMNRSKTARFKRLVGVAFFSIGGGIKDQFAVLDSLDNGEAQMAAASTLLVTERSQRLLTAGFDKQHRSEGNRGAPEKLDKVWGFARAPKEAATDDDDGYGAGLSSVQGQSLIGRYYRRVGEVENARELLRKDVDIDLEFLPDDDINNDYQGYRKLGDAFMDFSIEKYRSLLNPDETLNGTNTVQDLKDTGSASEENAEAAL</sequence>
<organism evidence="2 3">
    <name type="scientific">Alternaria panax</name>
    <dbReference type="NCBI Taxonomy" id="48097"/>
    <lineage>
        <taxon>Eukaryota</taxon>
        <taxon>Fungi</taxon>
        <taxon>Dikarya</taxon>
        <taxon>Ascomycota</taxon>
        <taxon>Pezizomycotina</taxon>
        <taxon>Dothideomycetes</taxon>
        <taxon>Pleosporomycetidae</taxon>
        <taxon>Pleosporales</taxon>
        <taxon>Pleosporineae</taxon>
        <taxon>Pleosporaceae</taxon>
        <taxon>Alternaria</taxon>
        <taxon>Alternaria sect. Panax</taxon>
    </lineage>
</organism>